<dbReference type="AlphaFoldDB" id="A0AAV3Y896"/>
<keyword evidence="3" id="KW-1185">Reference proteome</keyword>
<gene>
    <name evidence="2" type="ORF">PoB_000479900</name>
</gene>
<name>A0AAV3Y896_9GAST</name>
<dbReference type="Proteomes" id="UP000735302">
    <property type="component" value="Unassembled WGS sequence"/>
</dbReference>
<comment type="caution">
    <text evidence="2">The sequence shown here is derived from an EMBL/GenBank/DDBJ whole genome shotgun (WGS) entry which is preliminary data.</text>
</comment>
<sequence length="428" mass="45380">MATRNCEDVPGQRDTDGSAERQTEPVIREHCLHDMRSERRSLGASVASDNISDADLNDSLLAEASGKFRDCGLDNVALVYSAELEDIDSVEAGASVGGGASHRLFDIAGYRANDAVNPTTGQENTESSQIETSVLCNNKQSKETEAVLGSQDLKNDSGGFGVSSCALPKKHQDLNGTNNVTVILVGKAEDETLNKGRQRTKLDSSTPVTAPLPGLVDGLVNDAPSQLGASTGHNFPSTSFAVVDAKLCDSRGNAETPIDLATSSDVEGHQVTDPQSRQDNVIDDPPGYVTEPSQAAVIETTVTMSPQTSGILASTLTATTTVSVDITQPHPPQPLTLQNFPKSAELSPENTCLPSLPPPPSFNSLAPDEKTPLGPHDFCVLEMKAMQKEGSPEGTHHPAERCDSFLSTQSEKCDICRICHCEGEDNNK</sequence>
<evidence type="ECO:0000313" key="3">
    <source>
        <dbReference type="Proteomes" id="UP000735302"/>
    </source>
</evidence>
<dbReference type="EMBL" id="BLXT01000588">
    <property type="protein sequence ID" value="GFN78293.1"/>
    <property type="molecule type" value="Genomic_DNA"/>
</dbReference>
<evidence type="ECO:0000313" key="2">
    <source>
        <dbReference type="EMBL" id="GFN78293.1"/>
    </source>
</evidence>
<reference evidence="2 3" key="1">
    <citation type="journal article" date="2021" name="Elife">
        <title>Chloroplast acquisition without the gene transfer in kleptoplastic sea slugs, Plakobranchus ocellatus.</title>
        <authorList>
            <person name="Maeda T."/>
            <person name="Takahashi S."/>
            <person name="Yoshida T."/>
            <person name="Shimamura S."/>
            <person name="Takaki Y."/>
            <person name="Nagai Y."/>
            <person name="Toyoda A."/>
            <person name="Suzuki Y."/>
            <person name="Arimoto A."/>
            <person name="Ishii H."/>
            <person name="Satoh N."/>
            <person name="Nishiyama T."/>
            <person name="Hasebe M."/>
            <person name="Maruyama T."/>
            <person name="Minagawa J."/>
            <person name="Obokata J."/>
            <person name="Shigenobu S."/>
        </authorList>
    </citation>
    <scope>NUCLEOTIDE SEQUENCE [LARGE SCALE GENOMIC DNA]</scope>
</reference>
<feature type="region of interest" description="Disordered" evidence="1">
    <location>
        <begin position="1"/>
        <end position="26"/>
    </location>
</feature>
<feature type="region of interest" description="Disordered" evidence="1">
    <location>
        <begin position="263"/>
        <end position="283"/>
    </location>
</feature>
<evidence type="ECO:0000256" key="1">
    <source>
        <dbReference type="SAM" id="MobiDB-lite"/>
    </source>
</evidence>
<protein>
    <submittedName>
        <fullName evidence="2">Uncharacterized protein</fullName>
    </submittedName>
</protein>
<accession>A0AAV3Y896</accession>
<proteinExistence type="predicted"/>
<organism evidence="2 3">
    <name type="scientific">Plakobranchus ocellatus</name>
    <dbReference type="NCBI Taxonomy" id="259542"/>
    <lineage>
        <taxon>Eukaryota</taxon>
        <taxon>Metazoa</taxon>
        <taxon>Spiralia</taxon>
        <taxon>Lophotrochozoa</taxon>
        <taxon>Mollusca</taxon>
        <taxon>Gastropoda</taxon>
        <taxon>Heterobranchia</taxon>
        <taxon>Euthyneura</taxon>
        <taxon>Panpulmonata</taxon>
        <taxon>Sacoglossa</taxon>
        <taxon>Placobranchoidea</taxon>
        <taxon>Plakobranchidae</taxon>
        <taxon>Plakobranchus</taxon>
    </lineage>
</organism>